<sequence length="60" mass="6150">MLVATVVHVFKSEETCHATTASVPARGAGSVAVSAVAPAFRCTPVSDEITPSFAAGFRSR</sequence>
<keyword evidence="2" id="KW-1185">Reference proteome</keyword>
<reference evidence="1 2" key="1">
    <citation type="submission" date="2017-09" db="EMBL/GenBank/DDBJ databases">
        <title>Complete genome sequence of Verrucomicrobial strain HZ-65, isolated from freshwater.</title>
        <authorList>
            <person name="Choi A."/>
        </authorList>
    </citation>
    <scope>NUCLEOTIDE SEQUENCE [LARGE SCALE GENOMIC DNA]</scope>
    <source>
        <strain evidence="1 2">HZ-65</strain>
    </source>
</reference>
<name>A0A290Q9D2_9BACT</name>
<protein>
    <submittedName>
        <fullName evidence="1">Uncharacterized protein</fullName>
    </submittedName>
</protein>
<dbReference type="KEGG" id="vbh:CMV30_07530"/>
<gene>
    <name evidence="1" type="ORF">CMV30_07530</name>
</gene>
<proteinExistence type="predicted"/>
<accession>A0A290Q9D2</accession>
<dbReference type="EMBL" id="CP023344">
    <property type="protein sequence ID" value="ATC63810.1"/>
    <property type="molecule type" value="Genomic_DNA"/>
</dbReference>
<evidence type="ECO:0000313" key="1">
    <source>
        <dbReference type="EMBL" id="ATC63810.1"/>
    </source>
</evidence>
<evidence type="ECO:0000313" key="2">
    <source>
        <dbReference type="Proteomes" id="UP000217265"/>
    </source>
</evidence>
<dbReference type="Proteomes" id="UP000217265">
    <property type="component" value="Chromosome"/>
</dbReference>
<dbReference type="AlphaFoldDB" id="A0A290Q9D2"/>
<organism evidence="1 2">
    <name type="scientific">Nibricoccus aquaticus</name>
    <dbReference type="NCBI Taxonomy" id="2576891"/>
    <lineage>
        <taxon>Bacteria</taxon>
        <taxon>Pseudomonadati</taxon>
        <taxon>Verrucomicrobiota</taxon>
        <taxon>Opitutia</taxon>
        <taxon>Opitutales</taxon>
        <taxon>Opitutaceae</taxon>
        <taxon>Nibricoccus</taxon>
    </lineage>
</organism>